<dbReference type="RefSeq" id="XP_020064295.1">
    <property type="nucleotide sequence ID" value="XM_020206759.1"/>
</dbReference>
<dbReference type="PANTHER" id="PTHR13314">
    <property type="entry name" value="CALCIUM CHANNEL FLOWER HOMOLOG"/>
    <property type="match status" value="1"/>
</dbReference>
<protein>
    <recommendedName>
        <fullName evidence="4">Golgi apparatus membrane protein TVP18</fullName>
    </recommendedName>
    <alternativeName>
        <fullName evidence="5">Golgi apparatus membrane protein tvp18</fullName>
    </alternativeName>
</protein>
<dbReference type="PANTHER" id="PTHR13314:SF2">
    <property type="entry name" value="CALCIUM CHANNEL FLOWER HOMOLOG"/>
    <property type="match status" value="1"/>
</dbReference>
<comment type="similarity">
    <text evidence="3">Belongs to the TVP18 family.</text>
</comment>
<keyword evidence="9 10" id="KW-0472">Membrane</keyword>
<proteinExistence type="inferred from homology"/>
<keyword evidence="7 10" id="KW-1133">Transmembrane helix</keyword>
<feature type="transmembrane region" description="Helical" evidence="10">
    <location>
        <begin position="54"/>
        <end position="76"/>
    </location>
</feature>
<organism evidence="11 12">
    <name type="scientific">Suhomyces tanzawaensis NRRL Y-17324</name>
    <dbReference type="NCBI Taxonomy" id="984487"/>
    <lineage>
        <taxon>Eukaryota</taxon>
        <taxon>Fungi</taxon>
        <taxon>Dikarya</taxon>
        <taxon>Ascomycota</taxon>
        <taxon>Saccharomycotina</taxon>
        <taxon>Pichiomycetes</taxon>
        <taxon>Debaryomycetaceae</taxon>
        <taxon>Suhomyces</taxon>
    </lineage>
</organism>
<evidence type="ECO:0000256" key="10">
    <source>
        <dbReference type="SAM" id="Phobius"/>
    </source>
</evidence>
<evidence type="ECO:0000256" key="2">
    <source>
        <dbReference type="ARBA" id="ARBA00004653"/>
    </source>
</evidence>
<dbReference type="GeneID" id="30980896"/>
<dbReference type="SMART" id="SM01077">
    <property type="entry name" value="Cg6151-P"/>
    <property type="match status" value="1"/>
</dbReference>
<dbReference type="EMBL" id="KV453912">
    <property type="protein sequence ID" value="ODV79173.1"/>
    <property type="molecule type" value="Genomic_DNA"/>
</dbReference>
<feature type="transmembrane region" description="Helical" evidence="10">
    <location>
        <begin position="119"/>
        <end position="139"/>
    </location>
</feature>
<sequence length="169" mass="19029">MALAQTISNNIFGRLSSDFKKKNFSLYGQWIGLLTVLLCLALGIANIFHASLVIIFSIICIVQGLIVVFVEIPFLLKICPLTDKFTNFIRNFDDNLPRCGFYLLMSVIQWLSLTLQVTSLIVVAIFFLFASSCYALAYFKNQEYLKSSLQTTDDSVQGQVGEHIVRNVL</sequence>
<evidence type="ECO:0000256" key="4">
    <source>
        <dbReference type="ARBA" id="ARBA00013563"/>
    </source>
</evidence>
<evidence type="ECO:0000256" key="5">
    <source>
        <dbReference type="ARBA" id="ARBA00020655"/>
    </source>
</evidence>
<evidence type="ECO:0000313" key="11">
    <source>
        <dbReference type="EMBL" id="ODV79173.1"/>
    </source>
</evidence>
<feature type="transmembrane region" description="Helical" evidence="10">
    <location>
        <begin position="96"/>
        <end position="113"/>
    </location>
</feature>
<feature type="transmembrane region" description="Helical" evidence="10">
    <location>
        <begin position="24"/>
        <end position="48"/>
    </location>
</feature>
<reference evidence="12" key="1">
    <citation type="submission" date="2016-05" db="EMBL/GenBank/DDBJ databases">
        <title>Comparative genomics of biotechnologically important yeasts.</title>
        <authorList>
            <consortium name="DOE Joint Genome Institute"/>
            <person name="Riley R."/>
            <person name="Haridas S."/>
            <person name="Wolfe K.H."/>
            <person name="Lopes M.R."/>
            <person name="Hittinger C.T."/>
            <person name="Goker M."/>
            <person name="Salamov A."/>
            <person name="Wisecaver J."/>
            <person name="Long T.M."/>
            <person name="Aerts A.L."/>
            <person name="Barry K."/>
            <person name="Choi C."/>
            <person name="Clum A."/>
            <person name="Coughlan A.Y."/>
            <person name="Deshpande S."/>
            <person name="Douglass A.P."/>
            <person name="Hanson S.J."/>
            <person name="Klenk H.-P."/>
            <person name="Labutti K."/>
            <person name="Lapidus A."/>
            <person name="Lindquist E."/>
            <person name="Lipzen A."/>
            <person name="Meier-Kolthoff J.P."/>
            <person name="Ohm R.A."/>
            <person name="Otillar R.P."/>
            <person name="Pangilinan J."/>
            <person name="Peng Y."/>
            <person name="Rokas A."/>
            <person name="Rosa C.A."/>
            <person name="Scheuner C."/>
            <person name="Sibirny A.A."/>
            <person name="Slot J.C."/>
            <person name="Stielow J.B."/>
            <person name="Sun H."/>
            <person name="Kurtzman C.P."/>
            <person name="Blackwell M."/>
            <person name="Grigoriev I.V."/>
            <person name="Jeffries T.W."/>
        </authorList>
    </citation>
    <scope>NUCLEOTIDE SEQUENCE [LARGE SCALE GENOMIC DNA]</scope>
    <source>
        <strain evidence="12">NRRL Y-17324</strain>
    </source>
</reference>
<dbReference type="InterPro" id="IPR019365">
    <property type="entry name" value="TVP18/Ca-channel_flower"/>
</dbReference>
<dbReference type="AlphaFoldDB" id="A0A1E4SI49"/>
<evidence type="ECO:0000256" key="6">
    <source>
        <dbReference type="ARBA" id="ARBA00022692"/>
    </source>
</evidence>
<name>A0A1E4SI49_9ASCO</name>
<evidence type="ECO:0000256" key="8">
    <source>
        <dbReference type="ARBA" id="ARBA00023034"/>
    </source>
</evidence>
<keyword evidence="12" id="KW-1185">Reference proteome</keyword>
<dbReference type="OrthoDB" id="5591789at2759"/>
<evidence type="ECO:0000256" key="3">
    <source>
        <dbReference type="ARBA" id="ARBA00005738"/>
    </source>
</evidence>
<dbReference type="Proteomes" id="UP000094285">
    <property type="component" value="Unassembled WGS sequence"/>
</dbReference>
<dbReference type="STRING" id="984487.A0A1E4SI49"/>
<evidence type="ECO:0000256" key="7">
    <source>
        <dbReference type="ARBA" id="ARBA00022989"/>
    </source>
</evidence>
<evidence type="ECO:0000313" key="12">
    <source>
        <dbReference type="Proteomes" id="UP000094285"/>
    </source>
</evidence>
<gene>
    <name evidence="11" type="ORF">CANTADRAFT_21936</name>
</gene>
<evidence type="ECO:0000256" key="1">
    <source>
        <dbReference type="ARBA" id="ARBA00003246"/>
    </source>
</evidence>
<comment type="function">
    <text evidence="1">Golgi membrane protein involved in vesicular trafficking.</text>
</comment>
<keyword evidence="6 10" id="KW-0812">Transmembrane</keyword>
<dbReference type="GO" id="GO:0000139">
    <property type="term" value="C:Golgi membrane"/>
    <property type="evidence" value="ECO:0007669"/>
    <property type="project" value="UniProtKB-SubCell"/>
</dbReference>
<evidence type="ECO:0000256" key="9">
    <source>
        <dbReference type="ARBA" id="ARBA00023136"/>
    </source>
</evidence>
<keyword evidence="8" id="KW-0333">Golgi apparatus</keyword>
<dbReference type="GO" id="GO:0016192">
    <property type="term" value="P:vesicle-mediated transport"/>
    <property type="evidence" value="ECO:0007669"/>
    <property type="project" value="TreeGrafter"/>
</dbReference>
<accession>A0A1E4SI49</accession>
<comment type="subcellular location">
    <subcellularLocation>
        <location evidence="2">Golgi apparatus membrane</location>
        <topology evidence="2">Multi-pass membrane protein</topology>
    </subcellularLocation>
</comment>
<dbReference type="Pfam" id="PF10233">
    <property type="entry name" value="Cg6151-P"/>
    <property type="match status" value="1"/>
</dbReference>